<dbReference type="Pfam" id="PF13723">
    <property type="entry name" value="Ketoacyl-synt_2"/>
    <property type="match status" value="1"/>
</dbReference>
<name>A0A318H1B0_9BURK</name>
<keyword evidence="3" id="KW-1185">Reference proteome</keyword>
<dbReference type="EMBL" id="QJJS01000006">
    <property type="protein sequence ID" value="PXW96638.1"/>
    <property type="molecule type" value="Genomic_DNA"/>
</dbReference>
<comment type="caution">
    <text evidence="2">The sequence shown here is derived from an EMBL/GenBank/DDBJ whole genome shotgun (WGS) entry which is preliminary data.</text>
</comment>
<protein>
    <submittedName>
        <fullName evidence="2">Beta-ketoacyl synthase-like protein</fullName>
    </submittedName>
</protein>
<dbReference type="AlphaFoldDB" id="A0A318H1B0"/>
<dbReference type="Proteomes" id="UP000247811">
    <property type="component" value="Unassembled WGS sequence"/>
</dbReference>
<dbReference type="Gene3D" id="3.40.47.10">
    <property type="match status" value="1"/>
</dbReference>
<proteinExistence type="predicted"/>
<gene>
    <name evidence="2" type="ORF">C7444_106159</name>
</gene>
<dbReference type="GO" id="GO:0016746">
    <property type="term" value="F:acyltransferase activity"/>
    <property type="evidence" value="ECO:0007669"/>
    <property type="project" value="InterPro"/>
</dbReference>
<feature type="domain" description="Beta-ketoacyl synthase-like N-terminal" evidence="1">
    <location>
        <begin position="36"/>
        <end position="203"/>
    </location>
</feature>
<sequence>MTGITLYLQGVGLLGPGLEGWAEAAPVLRGEQAARPAATVVPPPQRLPPAERRRAGAAIRIAMAVADAACADAGIDPALLATVFTSSSGDGANCHALCEALAGADRLLSPTRFTNSVHNAAAGYWHIAVGSRAASTSVCGFDASFGAGLVEAVMQVGAQQQQLLLVASDTPYPEPLHATRPLPDALGVALVLTPQPGPATQARLGIELQPAGSTGPVTPCADAALERLRQALPAAQALPLLAALARARAGSPGPHTVVIGCRPDLRLVLTLETGAAA</sequence>
<dbReference type="RefSeq" id="WP_110400457.1">
    <property type="nucleotide sequence ID" value="NZ_QJJS01000006.1"/>
</dbReference>
<organism evidence="2 3">
    <name type="scientific">Sphaerotilus hippei</name>
    <dbReference type="NCBI Taxonomy" id="744406"/>
    <lineage>
        <taxon>Bacteria</taxon>
        <taxon>Pseudomonadati</taxon>
        <taxon>Pseudomonadota</taxon>
        <taxon>Betaproteobacteria</taxon>
        <taxon>Burkholderiales</taxon>
        <taxon>Sphaerotilaceae</taxon>
        <taxon>Sphaerotilus</taxon>
    </lineage>
</organism>
<dbReference type="SUPFAM" id="SSF53901">
    <property type="entry name" value="Thiolase-like"/>
    <property type="match status" value="1"/>
</dbReference>
<evidence type="ECO:0000313" key="2">
    <source>
        <dbReference type="EMBL" id="PXW96638.1"/>
    </source>
</evidence>
<dbReference type="InterPro" id="IPR016039">
    <property type="entry name" value="Thiolase-like"/>
</dbReference>
<accession>A0A318H1B0</accession>
<dbReference type="OrthoDB" id="9798676at2"/>
<dbReference type="InterPro" id="IPR014030">
    <property type="entry name" value="Ketoacyl_synth_N"/>
</dbReference>
<evidence type="ECO:0000259" key="1">
    <source>
        <dbReference type="Pfam" id="PF13723"/>
    </source>
</evidence>
<evidence type="ECO:0000313" key="3">
    <source>
        <dbReference type="Proteomes" id="UP000247811"/>
    </source>
</evidence>
<reference evidence="2 3" key="1">
    <citation type="submission" date="2018-05" db="EMBL/GenBank/DDBJ databases">
        <title>Genomic Encyclopedia of Type Strains, Phase IV (KMG-IV): sequencing the most valuable type-strain genomes for metagenomic binning, comparative biology and taxonomic classification.</title>
        <authorList>
            <person name="Goeker M."/>
        </authorList>
    </citation>
    <scope>NUCLEOTIDE SEQUENCE [LARGE SCALE GENOMIC DNA]</scope>
    <source>
        <strain evidence="2 3">DSM 566</strain>
    </source>
</reference>